<reference evidence="2 3" key="1">
    <citation type="journal article" date="2006" name="Science">
        <title>The genome of black cottonwood, Populus trichocarpa (Torr. &amp; Gray).</title>
        <authorList>
            <person name="Tuskan G.A."/>
            <person name="Difazio S."/>
            <person name="Jansson S."/>
            <person name="Bohlmann J."/>
            <person name="Grigoriev I."/>
            <person name="Hellsten U."/>
            <person name="Putnam N."/>
            <person name="Ralph S."/>
            <person name="Rombauts S."/>
            <person name="Salamov A."/>
            <person name="Schein J."/>
            <person name="Sterck L."/>
            <person name="Aerts A."/>
            <person name="Bhalerao R.R."/>
            <person name="Bhalerao R.P."/>
            <person name="Blaudez D."/>
            <person name="Boerjan W."/>
            <person name="Brun A."/>
            <person name="Brunner A."/>
            <person name="Busov V."/>
            <person name="Campbell M."/>
            <person name="Carlson J."/>
            <person name="Chalot M."/>
            <person name="Chapman J."/>
            <person name="Chen G.L."/>
            <person name="Cooper D."/>
            <person name="Coutinho P.M."/>
            <person name="Couturier J."/>
            <person name="Covert S."/>
            <person name="Cronk Q."/>
            <person name="Cunningham R."/>
            <person name="Davis J."/>
            <person name="Degroeve S."/>
            <person name="Dejardin A."/>
            <person name="Depamphilis C."/>
            <person name="Detter J."/>
            <person name="Dirks B."/>
            <person name="Dubchak I."/>
            <person name="Duplessis S."/>
            <person name="Ehlting J."/>
            <person name="Ellis B."/>
            <person name="Gendler K."/>
            <person name="Goodstein D."/>
            <person name="Gribskov M."/>
            <person name="Grimwood J."/>
            <person name="Groover A."/>
            <person name="Gunter L."/>
            <person name="Hamberger B."/>
            <person name="Heinze B."/>
            <person name="Helariutta Y."/>
            <person name="Henrissat B."/>
            <person name="Holligan D."/>
            <person name="Holt R."/>
            <person name="Huang W."/>
            <person name="Islam-Faridi N."/>
            <person name="Jones S."/>
            <person name="Jones-Rhoades M."/>
            <person name="Jorgensen R."/>
            <person name="Joshi C."/>
            <person name="Kangasjarvi J."/>
            <person name="Karlsson J."/>
            <person name="Kelleher C."/>
            <person name="Kirkpatrick R."/>
            <person name="Kirst M."/>
            <person name="Kohler A."/>
            <person name="Kalluri U."/>
            <person name="Larimer F."/>
            <person name="Leebens-Mack J."/>
            <person name="Leple J.C."/>
            <person name="Locascio P."/>
            <person name="Lou Y."/>
            <person name="Lucas S."/>
            <person name="Martin F."/>
            <person name="Montanini B."/>
            <person name="Napoli C."/>
            <person name="Nelson D.R."/>
            <person name="Nelson C."/>
            <person name="Nieminen K."/>
            <person name="Nilsson O."/>
            <person name="Pereda V."/>
            <person name="Peter G."/>
            <person name="Philippe R."/>
            <person name="Pilate G."/>
            <person name="Poliakov A."/>
            <person name="Razumovskaya J."/>
            <person name="Richardson P."/>
            <person name="Rinaldi C."/>
            <person name="Ritland K."/>
            <person name="Rouze P."/>
            <person name="Ryaboy D."/>
            <person name="Schmutz J."/>
            <person name="Schrader J."/>
            <person name="Segerman B."/>
            <person name="Shin H."/>
            <person name="Siddiqui A."/>
            <person name="Sterky F."/>
            <person name="Terry A."/>
            <person name="Tsai C.J."/>
            <person name="Uberbacher E."/>
            <person name="Unneberg P."/>
            <person name="Vahala J."/>
            <person name="Wall K."/>
            <person name="Wessler S."/>
            <person name="Yang G."/>
            <person name="Yin T."/>
            <person name="Douglas C."/>
            <person name="Marra M."/>
            <person name="Sandberg G."/>
            <person name="Van de Peer Y."/>
            <person name="Rokhsar D."/>
        </authorList>
    </citation>
    <scope>NUCLEOTIDE SEQUENCE [LARGE SCALE GENOMIC DNA]</scope>
    <source>
        <strain evidence="3">cv. Nisqually</strain>
    </source>
</reference>
<dbReference type="InParanoid" id="U5G9T3"/>
<organism evidence="2 3">
    <name type="scientific">Populus trichocarpa</name>
    <name type="common">Western balsam poplar</name>
    <name type="synonym">Populus balsamifera subsp. trichocarpa</name>
    <dbReference type="NCBI Taxonomy" id="3694"/>
    <lineage>
        <taxon>Eukaryota</taxon>
        <taxon>Viridiplantae</taxon>
        <taxon>Streptophyta</taxon>
        <taxon>Embryophyta</taxon>
        <taxon>Tracheophyta</taxon>
        <taxon>Spermatophyta</taxon>
        <taxon>Magnoliopsida</taxon>
        <taxon>eudicotyledons</taxon>
        <taxon>Gunneridae</taxon>
        <taxon>Pentapetalae</taxon>
        <taxon>rosids</taxon>
        <taxon>fabids</taxon>
        <taxon>Malpighiales</taxon>
        <taxon>Salicaceae</taxon>
        <taxon>Saliceae</taxon>
        <taxon>Populus</taxon>
    </lineage>
</organism>
<name>U5G9T3_POPTR</name>
<feature type="compositionally biased region" description="Polar residues" evidence="1">
    <location>
        <begin position="8"/>
        <end position="32"/>
    </location>
</feature>
<sequence>MDLAVKLSSITGFSRKNPHQPSSTHQNRLHGTTSSSSIMDLLVLLSATLAAYAPDAILSQISSQSIDSERFFWNFFFFF</sequence>
<evidence type="ECO:0000313" key="3">
    <source>
        <dbReference type="Proteomes" id="UP000006729"/>
    </source>
</evidence>
<protein>
    <submittedName>
        <fullName evidence="2">Uncharacterized protein</fullName>
    </submittedName>
</protein>
<dbReference type="HOGENOM" id="CLU_2610530_0_0_1"/>
<dbReference type="EMBL" id="CM009296">
    <property type="protein sequence ID" value="PNT27981.1"/>
    <property type="molecule type" value="Genomic_DNA"/>
</dbReference>
<dbReference type="AlphaFoldDB" id="U5G9T3"/>
<dbReference type="STRING" id="3694.U5G9T3"/>
<gene>
    <name evidence="2" type="ORF">POPTR_007G094600</name>
</gene>
<feature type="region of interest" description="Disordered" evidence="1">
    <location>
        <begin position="1"/>
        <end position="32"/>
    </location>
</feature>
<evidence type="ECO:0000256" key="1">
    <source>
        <dbReference type="SAM" id="MobiDB-lite"/>
    </source>
</evidence>
<keyword evidence="3" id="KW-1185">Reference proteome</keyword>
<proteinExistence type="predicted"/>
<accession>U5G9T3</accession>
<dbReference type="Proteomes" id="UP000006729">
    <property type="component" value="Chromosome 7"/>
</dbReference>
<evidence type="ECO:0000313" key="2">
    <source>
        <dbReference type="EMBL" id="PNT27981.1"/>
    </source>
</evidence>